<keyword evidence="12" id="KW-0614">Plasmid</keyword>
<reference evidence="12 13" key="1">
    <citation type="submission" date="2021-03" db="EMBL/GenBank/DDBJ databases">
        <title>Rapid diversification of plasmids in a genus of pathogenic and nitrogen fixing bacteria.</title>
        <authorList>
            <person name="Weisberg A.J."/>
            <person name="Miller M."/>
            <person name="Ream W."/>
            <person name="Grunwald N.J."/>
            <person name="Chang J.H."/>
        </authorList>
    </citation>
    <scope>NUCLEOTIDE SEQUENCE [LARGE SCALE GENOMIC DNA]</scope>
    <source>
        <strain evidence="12 13">AF3.44</strain>
        <plasmid evidence="12 13">unnamed2</plasmid>
    </source>
</reference>
<evidence type="ECO:0000256" key="10">
    <source>
        <dbReference type="ARBA" id="ARBA00049244"/>
    </source>
</evidence>
<dbReference type="Gene3D" id="3.40.1170.60">
    <property type="match status" value="1"/>
</dbReference>
<dbReference type="EC" id="2.7.7.7" evidence="4"/>
<dbReference type="Pfam" id="PF11799">
    <property type="entry name" value="IMS_C"/>
    <property type="match status" value="1"/>
</dbReference>
<evidence type="ECO:0000313" key="12">
    <source>
        <dbReference type="EMBL" id="QYA10827.1"/>
    </source>
</evidence>
<dbReference type="InterPro" id="IPR025188">
    <property type="entry name" value="DUF4113"/>
</dbReference>
<feature type="domain" description="UmuC" evidence="11">
    <location>
        <begin position="4"/>
        <end position="188"/>
    </location>
</feature>
<proteinExistence type="inferred from homology"/>
<evidence type="ECO:0000313" key="13">
    <source>
        <dbReference type="Proteomes" id="UP000826513"/>
    </source>
</evidence>
<evidence type="ECO:0000259" key="11">
    <source>
        <dbReference type="PROSITE" id="PS50173"/>
    </source>
</evidence>
<keyword evidence="7" id="KW-0234">DNA repair</keyword>
<sequence>MTSFALIDGNSFYCSCERVFDPKIATRPVIVLSNNDGCAVARTAEAKALGIGMGEPYFKIRDVCRDNDVAVFSSNYTLYGDMSARLNTIYRQWSPDVEVYSIDESFLDMTDIRPADRATFGRDLRSQVQQWTGIPTCVGIGPTKTLAKFANHVAKKNAELGGVCDLTDATIRQSWLDRIEVGEVWGVGAASERKLFGLGIETAGDLARVDARLARNLLSVVGERTVLELQGVSCLPIEDVPPQRKGCAVTRSFGTPVTDLAGMLEAVSAYGMRAAEKLRRHGLEATHMAVFMHTSRFNQKDKPHSAQTTVHFPEASNDTFDLIRAAQRGARKIFRDGHRYAKAGIILNDLVPARSQPRPLFDARDRDQSERLMAALDAVNGKFGRGALIPASAGIKREWQTKFDRRSPRYTTNIKELPIATAR</sequence>
<organism evidence="12 13">
    <name type="scientific">Agrobacterium larrymoorei</name>
    <dbReference type="NCBI Taxonomy" id="160699"/>
    <lineage>
        <taxon>Bacteria</taxon>
        <taxon>Pseudomonadati</taxon>
        <taxon>Pseudomonadota</taxon>
        <taxon>Alphaproteobacteria</taxon>
        <taxon>Hyphomicrobiales</taxon>
        <taxon>Rhizobiaceae</taxon>
        <taxon>Rhizobium/Agrobacterium group</taxon>
        <taxon>Agrobacterium</taxon>
    </lineage>
</organism>
<keyword evidence="5" id="KW-0227">DNA damage</keyword>
<geneLocation type="plasmid" evidence="12 13">
    <name>unnamed2</name>
</geneLocation>
<dbReference type="InterPro" id="IPR001126">
    <property type="entry name" value="UmuC"/>
</dbReference>
<keyword evidence="6" id="KW-0741">SOS mutagenesis</keyword>
<dbReference type="RefSeq" id="WP_174051951.1">
    <property type="nucleotide sequence ID" value="NZ_CP072171.1"/>
</dbReference>
<dbReference type="InterPro" id="IPR050116">
    <property type="entry name" value="DNA_polymerase-Y"/>
</dbReference>
<dbReference type="InterPro" id="IPR043502">
    <property type="entry name" value="DNA/RNA_pol_sf"/>
</dbReference>
<evidence type="ECO:0000256" key="6">
    <source>
        <dbReference type="ARBA" id="ARBA00023199"/>
    </source>
</evidence>
<keyword evidence="8" id="KW-0742">SOS response</keyword>
<dbReference type="SUPFAM" id="SSF56672">
    <property type="entry name" value="DNA/RNA polymerases"/>
    <property type="match status" value="1"/>
</dbReference>
<dbReference type="InterPro" id="IPR043128">
    <property type="entry name" value="Rev_trsase/Diguanyl_cyclase"/>
</dbReference>
<gene>
    <name evidence="12" type="ORF">J5285_26100</name>
</gene>
<comment type="similarity">
    <text evidence="2">Belongs to the DNA polymerase type-Y family.</text>
</comment>
<dbReference type="Gene3D" id="1.10.150.20">
    <property type="entry name" value="5' to 3' exonuclease, C-terminal subdomain"/>
    <property type="match status" value="1"/>
</dbReference>
<comment type="cofactor">
    <cofactor evidence="1">
        <name>Mg(2+)</name>
        <dbReference type="ChEBI" id="CHEBI:18420"/>
    </cofactor>
</comment>
<evidence type="ECO:0000256" key="2">
    <source>
        <dbReference type="ARBA" id="ARBA00010945"/>
    </source>
</evidence>
<dbReference type="Pfam" id="PF13438">
    <property type="entry name" value="DUF4113"/>
    <property type="match status" value="1"/>
</dbReference>
<evidence type="ECO:0000256" key="8">
    <source>
        <dbReference type="ARBA" id="ARBA00023236"/>
    </source>
</evidence>
<evidence type="ECO:0000256" key="7">
    <source>
        <dbReference type="ARBA" id="ARBA00023204"/>
    </source>
</evidence>
<evidence type="ECO:0000256" key="5">
    <source>
        <dbReference type="ARBA" id="ARBA00022763"/>
    </source>
</evidence>
<dbReference type="PANTHER" id="PTHR11076">
    <property type="entry name" value="DNA REPAIR POLYMERASE UMUC / TRANSFERASE FAMILY MEMBER"/>
    <property type="match status" value="1"/>
</dbReference>
<accession>A0ABX8TC47</accession>
<name>A0ABX8TC47_9HYPH</name>
<comment type="catalytic activity">
    <reaction evidence="10">
        <text>DNA(n) + a 2'-deoxyribonucleoside 5'-triphosphate = DNA(n+1) + diphosphate</text>
        <dbReference type="Rhea" id="RHEA:22508"/>
        <dbReference type="Rhea" id="RHEA-COMP:17339"/>
        <dbReference type="Rhea" id="RHEA-COMP:17340"/>
        <dbReference type="ChEBI" id="CHEBI:33019"/>
        <dbReference type="ChEBI" id="CHEBI:61560"/>
        <dbReference type="ChEBI" id="CHEBI:173112"/>
        <dbReference type="EC" id="2.7.7.7"/>
    </reaction>
</comment>
<dbReference type="Pfam" id="PF00817">
    <property type="entry name" value="IMS"/>
    <property type="match status" value="1"/>
</dbReference>
<keyword evidence="13" id="KW-1185">Reference proteome</keyword>
<dbReference type="Proteomes" id="UP000826513">
    <property type="component" value="Plasmid unnamed2"/>
</dbReference>
<protein>
    <recommendedName>
        <fullName evidence="4">DNA-directed DNA polymerase</fullName>
        <ecNumber evidence="4">2.7.7.7</ecNumber>
    </recommendedName>
</protein>
<evidence type="ECO:0000256" key="3">
    <source>
        <dbReference type="ARBA" id="ARBA00011245"/>
    </source>
</evidence>
<evidence type="ECO:0000256" key="1">
    <source>
        <dbReference type="ARBA" id="ARBA00001946"/>
    </source>
</evidence>
<evidence type="ECO:0000256" key="9">
    <source>
        <dbReference type="ARBA" id="ARBA00025589"/>
    </source>
</evidence>
<dbReference type="CDD" id="cd01700">
    <property type="entry name" value="PolY_Pol_V_umuC"/>
    <property type="match status" value="1"/>
</dbReference>
<evidence type="ECO:0000256" key="4">
    <source>
        <dbReference type="ARBA" id="ARBA00012417"/>
    </source>
</evidence>
<dbReference type="PANTHER" id="PTHR11076:SF34">
    <property type="entry name" value="PROTEIN UMUC"/>
    <property type="match status" value="1"/>
</dbReference>
<dbReference type="EMBL" id="CP072171">
    <property type="protein sequence ID" value="QYA10827.1"/>
    <property type="molecule type" value="Genomic_DNA"/>
</dbReference>
<dbReference type="PROSITE" id="PS50173">
    <property type="entry name" value="UMUC"/>
    <property type="match status" value="1"/>
</dbReference>
<comment type="subunit">
    <text evidence="3">Monomer.</text>
</comment>
<comment type="function">
    <text evidence="9">Poorly processive, error-prone DNA polymerase involved in untargeted mutagenesis. Copies undamaged DNA at stalled replication forks, which arise in vivo from mismatched or misaligned primer ends. These misaligned primers can be extended by PolIV. Exhibits no 3'-5' exonuclease (proofreading) activity. May be involved in translesional synthesis, in conjunction with the beta clamp from PolIII.</text>
</comment>
<dbReference type="Gene3D" id="3.30.70.270">
    <property type="match status" value="1"/>
</dbReference>
<dbReference type="InterPro" id="IPR017961">
    <property type="entry name" value="DNA_pol_Y-fam_little_finger"/>
</dbReference>